<evidence type="ECO:0000313" key="3">
    <source>
        <dbReference type="Proteomes" id="UP001590951"/>
    </source>
</evidence>
<name>A0ABR4BP93_9LECA</name>
<gene>
    <name evidence="2" type="ORF">ABVK25_000846</name>
</gene>
<protein>
    <submittedName>
        <fullName evidence="2">Uncharacterized protein</fullName>
    </submittedName>
</protein>
<proteinExistence type="predicted"/>
<comment type="caution">
    <text evidence="2">The sequence shown here is derived from an EMBL/GenBank/DDBJ whole genome shotgun (WGS) entry which is preliminary data.</text>
</comment>
<reference evidence="2 3" key="1">
    <citation type="submission" date="2024-09" db="EMBL/GenBank/DDBJ databases">
        <title>Rethinking Asexuality: The Enigmatic Case of Functional Sexual Genes in Lepraria (Stereocaulaceae).</title>
        <authorList>
            <person name="Doellman M."/>
            <person name="Sun Y."/>
            <person name="Barcenas-Pena A."/>
            <person name="Lumbsch H.T."/>
            <person name="Grewe F."/>
        </authorList>
    </citation>
    <scope>NUCLEOTIDE SEQUENCE [LARGE SCALE GENOMIC DNA]</scope>
    <source>
        <strain evidence="2 3">Grewe 0041</strain>
    </source>
</reference>
<organism evidence="2 3">
    <name type="scientific">Lepraria finkii</name>
    <dbReference type="NCBI Taxonomy" id="1340010"/>
    <lineage>
        <taxon>Eukaryota</taxon>
        <taxon>Fungi</taxon>
        <taxon>Dikarya</taxon>
        <taxon>Ascomycota</taxon>
        <taxon>Pezizomycotina</taxon>
        <taxon>Lecanoromycetes</taxon>
        <taxon>OSLEUM clade</taxon>
        <taxon>Lecanoromycetidae</taxon>
        <taxon>Lecanorales</taxon>
        <taxon>Lecanorineae</taxon>
        <taxon>Stereocaulaceae</taxon>
        <taxon>Lepraria</taxon>
    </lineage>
</organism>
<sequence>MAAENLPAGPGPTDLESLRPADDQGLSELDTEPLNEYSKGNRGFDGFSPNKTNSQISPDQPETSSSQSTHTGPRPLSEITQIQDQESEDTGISVQI</sequence>
<evidence type="ECO:0000256" key="1">
    <source>
        <dbReference type="SAM" id="MobiDB-lite"/>
    </source>
</evidence>
<feature type="compositionally biased region" description="Polar residues" evidence="1">
    <location>
        <begin position="78"/>
        <end position="96"/>
    </location>
</feature>
<accession>A0ABR4BP93</accession>
<feature type="compositionally biased region" description="Polar residues" evidence="1">
    <location>
        <begin position="49"/>
        <end position="71"/>
    </location>
</feature>
<dbReference type="Proteomes" id="UP001590951">
    <property type="component" value="Unassembled WGS sequence"/>
</dbReference>
<evidence type="ECO:0000313" key="2">
    <source>
        <dbReference type="EMBL" id="KAL2059553.1"/>
    </source>
</evidence>
<dbReference type="EMBL" id="JBHFEH010000001">
    <property type="protein sequence ID" value="KAL2059553.1"/>
    <property type="molecule type" value="Genomic_DNA"/>
</dbReference>
<feature type="region of interest" description="Disordered" evidence="1">
    <location>
        <begin position="1"/>
        <end position="96"/>
    </location>
</feature>
<keyword evidence="3" id="KW-1185">Reference proteome</keyword>